<dbReference type="GO" id="GO:0003723">
    <property type="term" value="F:RNA binding"/>
    <property type="evidence" value="ECO:0007669"/>
    <property type="project" value="UniProtKB-UniRule"/>
</dbReference>
<evidence type="ECO:0000313" key="4">
    <source>
        <dbReference type="EMBL" id="CAH1417885.1"/>
    </source>
</evidence>
<dbReference type="SMART" id="SM00360">
    <property type="entry name" value="RRM"/>
    <property type="match status" value="1"/>
</dbReference>
<dbReference type="InterPro" id="IPR035979">
    <property type="entry name" value="RBD_domain_sf"/>
</dbReference>
<dbReference type="Gene3D" id="3.30.70.330">
    <property type="match status" value="1"/>
</dbReference>
<dbReference type="PROSITE" id="PS50102">
    <property type="entry name" value="RRM"/>
    <property type="match status" value="1"/>
</dbReference>
<evidence type="ECO:0000259" key="3">
    <source>
        <dbReference type="PROSITE" id="PS50102"/>
    </source>
</evidence>
<evidence type="ECO:0000313" key="5">
    <source>
        <dbReference type="Proteomes" id="UP001157418"/>
    </source>
</evidence>
<evidence type="ECO:0000256" key="1">
    <source>
        <dbReference type="ARBA" id="ARBA00022884"/>
    </source>
</evidence>
<reference evidence="4 5" key="1">
    <citation type="submission" date="2022-01" db="EMBL/GenBank/DDBJ databases">
        <authorList>
            <person name="Xiong W."/>
            <person name="Schranz E."/>
        </authorList>
    </citation>
    <scope>NUCLEOTIDE SEQUENCE [LARGE SCALE GENOMIC DNA]</scope>
</reference>
<dbReference type="Proteomes" id="UP001157418">
    <property type="component" value="Unassembled WGS sequence"/>
</dbReference>
<dbReference type="PANTHER" id="PTHR23189">
    <property type="entry name" value="RNA RECOGNITION MOTIF-CONTAINING"/>
    <property type="match status" value="1"/>
</dbReference>
<dbReference type="InterPro" id="IPR012677">
    <property type="entry name" value="Nucleotide-bd_a/b_plait_sf"/>
</dbReference>
<dbReference type="AlphaFoldDB" id="A0AAU9M7A9"/>
<dbReference type="SUPFAM" id="SSF54928">
    <property type="entry name" value="RNA-binding domain, RBD"/>
    <property type="match status" value="1"/>
</dbReference>
<dbReference type="InterPro" id="IPR000504">
    <property type="entry name" value="RRM_dom"/>
</dbReference>
<dbReference type="CDD" id="cd00590">
    <property type="entry name" value="RRM_SF"/>
    <property type="match status" value="1"/>
</dbReference>
<dbReference type="EMBL" id="CAKMRJ010000113">
    <property type="protein sequence ID" value="CAH1417885.1"/>
    <property type="molecule type" value="Genomic_DNA"/>
</dbReference>
<comment type="caution">
    <text evidence="4">The sequence shown here is derived from an EMBL/GenBank/DDBJ whole genome shotgun (WGS) entry which is preliminary data.</text>
</comment>
<name>A0AAU9M7A9_9ASTR</name>
<evidence type="ECO:0000256" key="2">
    <source>
        <dbReference type="PROSITE-ProRule" id="PRU00176"/>
    </source>
</evidence>
<keyword evidence="5" id="KW-1185">Reference proteome</keyword>
<dbReference type="Pfam" id="PF00076">
    <property type="entry name" value="RRM_1"/>
    <property type="match status" value="1"/>
</dbReference>
<accession>A0AAU9M7A9</accession>
<organism evidence="4 5">
    <name type="scientific">Lactuca virosa</name>
    <dbReference type="NCBI Taxonomy" id="75947"/>
    <lineage>
        <taxon>Eukaryota</taxon>
        <taxon>Viridiplantae</taxon>
        <taxon>Streptophyta</taxon>
        <taxon>Embryophyta</taxon>
        <taxon>Tracheophyta</taxon>
        <taxon>Spermatophyta</taxon>
        <taxon>Magnoliopsida</taxon>
        <taxon>eudicotyledons</taxon>
        <taxon>Gunneridae</taxon>
        <taxon>Pentapetalae</taxon>
        <taxon>asterids</taxon>
        <taxon>campanulids</taxon>
        <taxon>Asterales</taxon>
        <taxon>Asteraceae</taxon>
        <taxon>Cichorioideae</taxon>
        <taxon>Cichorieae</taxon>
        <taxon>Lactucinae</taxon>
        <taxon>Lactuca</taxon>
    </lineage>
</organism>
<proteinExistence type="predicted"/>
<feature type="domain" description="RRM" evidence="3">
    <location>
        <begin position="116"/>
        <end position="188"/>
    </location>
</feature>
<keyword evidence="1 2" id="KW-0694">RNA-binding</keyword>
<sequence>MWKRTGMGLGSLASSAVVNDVYNFTEFDQHVGDSAGPEYKAVLQEVSQLVEEKLASNSKALKTTFGATQLKIDGDFLYFLAEAASIAFQYGNPDKLCTPMTEAKKAGEDLVAKPCKSLWVSGISSSTTKEDLEEEISKFGKFEDFKFLRDKNTAYIDYSKLEDASKALKMMHGKKRGGSVIRVDYLRSQPKRDQVLISVMQR</sequence>
<gene>
    <name evidence="4" type="ORF">LVIROSA_LOCUS5533</name>
</gene>
<protein>
    <recommendedName>
        <fullName evidence="3">RRM domain-containing protein</fullName>
    </recommendedName>
</protein>